<reference evidence="2" key="1">
    <citation type="submission" date="2022-04" db="EMBL/GenBank/DDBJ databases">
        <title>Carnegiea gigantea Genome sequencing and assembly v2.</title>
        <authorList>
            <person name="Copetti D."/>
            <person name="Sanderson M.J."/>
            <person name="Burquez A."/>
            <person name="Wojciechowski M.F."/>
        </authorList>
    </citation>
    <scope>NUCLEOTIDE SEQUENCE</scope>
    <source>
        <strain evidence="2">SGP5-SGP5p</strain>
        <tissue evidence="2">Aerial part</tissue>
    </source>
</reference>
<feature type="transmembrane region" description="Helical" evidence="1">
    <location>
        <begin position="6"/>
        <end position="21"/>
    </location>
</feature>
<protein>
    <submittedName>
        <fullName evidence="2">Uncharacterized protein</fullName>
    </submittedName>
</protein>
<gene>
    <name evidence="2" type="ORF">Cgig2_030915</name>
</gene>
<dbReference type="Proteomes" id="UP001153076">
    <property type="component" value="Unassembled WGS sequence"/>
</dbReference>
<dbReference type="EMBL" id="JAKOGI010000108">
    <property type="protein sequence ID" value="KAJ8444058.1"/>
    <property type="molecule type" value="Genomic_DNA"/>
</dbReference>
<dbReference type="AlphaFoldDB" id="A0A9Q1QIP7"/>
<evidence type="ECO:0000313" key="2">
    <source>
        <dbReference type="EMBL" id="KAJ8444058.1"/>
    </source>
</evidence>
<evidence type="ECO:0000256" key="1">
    <source>
        <dbReference type="SAM" id="Phobius"/>
    </source>
</evidence>
<keyword evidence="1" id="KW-0812">Transmembrane</keyword>
<feature type="transmembrane region" description="Helical" evidence="1">
    <location>
        <begin position="205"/>
        <end position="223"/>
    </location>
</feature>
<keyword evidence="3" id="KW-1185">Reference proteome</keyword>
<sequence length="225" mass="25385">MILFQVFMHIALILIVIRNFFQEGAKIQYCTAPFGIGQFKYSFVFMIKKSNIVYELVDNSVLSIKVFNKKEAMLHLMWNDHIIVKDGSNIQISWQIIVICMHYVVHLAIVTLIPQLSANGCVQRTLLICNNTDGFLKYCNVNVIKCLILDILGLTQDGCLRLRDKVCTSRLNPTDAQIVTMQEFSTLVLPFLCYMDLRASGRGKIWIAAGFTMGGVLLLSINAGL</sequence>
<proteinExistence type="predicted"/>
<name>A0A9Q1QIP7_9CARY</name>
<accession>A0A9Q1QIP7</accession>
<organism evidence="2 3">
    <name type="scientific">Carnegiea gigantea</name>
    <dbReference type="NCBI Taxonomy" id="171969"/>
    <lineage>
        <taxon>Eukaryota</taxon>
        <taxon>Viridiplantae</taxon>
        <taxon>Streptophyta</taxon>
        <taxon>Embryophyta</taxon>
        <taxon>Tracheophyta</taxon>
        <taxon>Spermatophyta</taxon>
        <taxon>Magnoliopsida</taxon>
        <taxon>eudicotyledons</taxon>
        <taxon>Gunneridae</taxon>
        <taxon>Pentapetalae</taxon>
        <taxon>Caryophyllales</taxon>
        <taxon>Cactineae</taxon>
        <taxon>Cactaceae</taxon>
        <taxon>Cactoideae</taxon>
        <taxon>Echinocereeae</taxon>
        <taxon>Carnegiea</taxon>
    </lineage>
</organism>
<keyword evidence="1" id="KW-1133">Transmembrane helix</keyword>
<evidence type="ECO:0000313" key="3">
    <source>
        <dbReference type="Proteomes" id="UP001153076"/>
    </source>
</evidence>
<keyword evidence="1" id="KW-0472">Membrane</keyword>
<comment type="caution">
    <text evidence="2">The sequence shown here is derived from an EMBL/GenBank/DDBJ whole genome shotgun (WGS) entry which is preliminary data.</text>
</comment>